<accession>A0A4Q4NC24</accession>
<sequence>MGNDDDSQLRDDWGLDGALDGLGLSSYTYLRKGGKNRILGMAHVDPYGSSMADHQTYQVNGQTYRATDADYTMSFNTEEGVIIGLSREGPATSALRRNPSIPAAQMPILHQSSDVGWLIWQEMTKRDGHDAKNLRYLISVSIENQKTLSVCRRVFINNKWKGGPWPGLTLKAGTDDFNAILGTPNMQG</sequence>
<evidence type="ECO:0000313" key="2">
    <source>
        <dbReference type="Proteomes" id="UP000291422"/>
    </source>
</evidence>
<organism evidence="1 2">
    <name type="scientific">Alternaria alternata</name>
    <name type="common">Alternaria rot fungus</name>
    <name type="synonym">Torula alternata</name>
    <dbReference type="NCBI Taxonomy" id="5599"/>
    <lineage>
        <taxon>Eukaryota</taxon>
        <taxon>Fungi</taxon>
        <taxon>Dikarya</taxon>
        <taxon>Ascomycota</taxon>
        <taxon>Pezizomycotina</taxon>
        <taxon>Dothideomycetes</taxon>
        <taxon>Pleosporomycetidae</taxon>
        <taxon>Pleosporales</taxon>
        <taxon>Pleosporineae</taxon>
        <taxon>Pleosporaceae</taxon>
        <taxon>Alternaria</taxon>
        <taxon>Alternaria sect. Alternaria</taxon>
        <taxon>Alternaria alternata complex</taxon>
    </lineage>
</organism>
<dbReference type="VEuPathDB" id="FungiDB:CC77DRAFT_298056"/>
<dbReference type="Proteomes" id="UP000291422">
    <property type="component" value="Unassembled WGS sequence"/>
</dbReference>
<comment type="caution">
    <text evidence="1">The sequence shown here is derived from an EMBL/GenBank/DDBJ whole genome shotgun (WGS) entry which is preliminary data.</text>
</comment>
<name>A0A4Q4NC24_ALTAL</name>
<dbReference type="EMBL" id="PDXD01000022">
    <property type="protein sequence ID" value="RYN73253.1"/>
    <property type="molecule type" value="Genomic_DNA"/>
</dbReference>
<gene>
    <name evidence="1" type="ORF">AA0117_g7909</name>
</gene>
<evidence type="ECO:0000313" key="1">
    <source>
        <dbReference type="EMBL" id="RYN73253.1"/>
    </source>
</evidence>
<reference evidence="2" key="1">
    <citation type="journal article" date="2019" name="bioRxiv">
        <title>Genomics, evolutionary history and diagnostics of the Alternaria alternata species group including apple and Asian pear pathotypes.</title>
        <authorList>
            <person name="Armitage A.D."/>
            <person name="Cockerton H.M."/>
            <person name="Sreenivasaprasad S."/>
            <person name="Woodhall J.W."/>
            <person name="Lane C.R."/>
            <person name="Harrison R.J."/>
            <person name="Clarkson J.P."/>
        </authorList>
    </citation>
    <scope>NUCLEOTIDE SEQUENCE [LARGE SCALE GENOMIC DNA]</scope>
    <source>
        <strain evidence="2">FERA 1177</strain>
    </source>
</reference>
<proteinExistence type="predicted"/>
<protein>
    <submittedName>
        <fullName evidence="1">Uncharacterized protein</fullName>
    </submittedName>
</protein>
<dbReference type="AlphaFoldDB" id="A0A4Q4NC24"/>